<dbReference type="EMBL" id="BK015892">
    <property type="protein sequence ID" value="DAD72022.1"/>
    <property type="molecule type" value="Genomic_DNA"/>
</dbReference>
<protein>
    <submittedName>
        <fullName evidence="1">Uncharacterized protein</fullName>
    </submittedName>
</protein>
<evidence type="ECO:0000313" key="1">
    <source>
        <dbReference type="EMBL" id="DAD72022.1"/>
    </source>
</evidence>
<accession>A0A8S5LQ02</accession>
<reference evidence="1" key="1">
    <citation type="journal article" date="2021" name="Proc. Natl. Acad. Sci. U.S.A.">
        <title>A Catalog of Tens of Thousands of Viruses from Human Metagenomes Reveals Hidden Associations with Chronic Diseases.</title>
        <authorList>
            <person name="Tisza M.J."/>
            <person name="Buck C.B."/>
        </authorList>
    </citation>
    <scope>NUCLEOTIDE SEQUENCE</scope>
    <source>
        <strain evidence="1">CtYMC43</strain>
    </source>
</reference>
<name>A0A8S5LQ02_9CAUD</name>
<sequence>MQLDSLEHMIKDYERRTGERVSFEGFYFDENNNYKDKYNYYFKWFPNAGFLFWTINEHEGERYFTIWQTYGDMKVIGKYIVEVMKMNDLDVIVTATHRSVRGFIKKWNMERVPTMDYSYNGFDYKVLKTKRKYLEATL</sequence>
<organism evidence="1">
    <name type="scientific">Podoviridae sp. ctYMC43</name>
    <dbReference type="NCBI Taxonomy" id="2827619"/>
    <lineage>
        <taxon>Viruses</taxon>
        <taxon>Duplodnaviria</taxon>
        <taxon>Heunggongvirae</taxon>
        <taxon>Uroviricota</taxon>
        <taxon>Caudoviricetes</taxon>
    </lineage>
</organism>
<proteinExistence type="predicted"/>